<keyword evidence="1" id="KW-0677">Repeat</keyword>
<keyword evidence="2 3" id="KW-0040">ANK repeat</keyword>
<dbReference type="PROSITE" id="PS50297">
    <property type="entry name" value="ANK_REP_REGION"/>
    <property type="match status" value="2"/>
</dbReference>
<evidence type="ECO:0000256" key="3">
    <source>
        <dbReference type="PROSITE-ProRule" id="PRU00023"/>
    </source>
</evidence>
<dbReference type="GO" id="GO:0085020">
    <property type="term" value="P:protein K6-linked ubiquitination"/>
    <property type="evidence" value="ECO:0007669"/>
    <property type="project" value="TreeGrafter"/>
</dbReference>
<dbReference type="PANTHER" id="PTHR24171:SF8">
    <property type="entry name" value="BRCA1-ASSOCIATED RING DOMAIN PROTEIN 1"/>
    <property type="match status" value="1"/>
</dbReference>
<dbReference type="EMBL" id="LKAJ01000012">
    <property type="protein sequence ID" value="KRG20373.1"/>
    <property type="molecule type" value="Genomic_DNA"/>
</dbReference>
<evidence type="ECO:0000313" key="4">
    <source>
        <dbReference type="EMBL" id="KRG20373.1"/>
    </source>
</evidence>
<dbReference type="RefSeq" id="WP_075067083.1">
    <property type="nucleotide sequence ID" value="NZ_LKAJ02000001.1"/>
</dbReference>
<dbReference type="Proteomes" id="UP000051497">
    <property type="component" value="Unassembled WGS sequence"/>
</dbReference>
<dbReference type="Gene3D" id="1.25.40.20">
    <property type="entry name" value="Ankyrin repeat-containing domain"/>
    <property type="match status" value="1"/>
</dbReference>
<reference evidence="5" key="2">
    <citation type="journal article" date="2016" name="Genome Announc.">
        <title>Draft Genome Sequences of Two Novel Amoeba-Resistant Intranuclear Bacteria, 'Candidatus Berkiella cookevillensis' and 'Candidatus Berkiella aquae'.</title>
        <authorList>
            <person name="Mehari Y.T."/>
            <person name="Arivett B.A."/>
            <person name="Farone A.L."/>
            <person name="Gunderson J.H."/>
            <person name="Farone M.B."/>
        </authorList>
    </citation>
    <scope>NUCLEOTIDE SEQUENCE</scope>
    <source>
        <strain evidence="5">HT99</strain>
    </source>
</reference>
<dbReference type="Pfam" id="PF12796">
    <property type="entry name" value="Ank_2"/>
    <property type="match status" value="1"/>
</dbReference>
<dbReference type="InterPro" id="IPR036770">
    <property type="entry name" value="Ankyrin_rpt-contain_sf"/>
</dbReference>
<dbReference type="PANTHER" id="PTHR24171">
    <property type="entry name" value="ANKYRIN REPEAT DOMAIN-CONTAINING PROTEIN 39-RELATED"/>
    <property type="match status" value="1"/>
</dbReference>
<dbReference type="SUPFAM" id="SSF48403">
    <property type="entry name" value="Ankyrin repeat"/>
    <property type="match status" value="1"/>
</dbReference>
<reference evidence="4" key="1">
    <citation type="submission" date="2015-09" db="EMBL/GenBank/DDBJ databases">
        <title>Draft Genome Sequences of Two Novel Amoeba-resistant Intranuclear Bacteria, Candidatus Berkiella cookevillensis and Candidatus Berkiella aquae.</title>
        <authorList>
            <person name="Mehari Y.T."/>
            <person name="Arivett B.A."/>
            <person name="Farone A.L."/>
            <person name="Gunderson J.H."/>
            <person name="Farone M.B."/>
        </authorList>
    </citation>
    <scope>NUCLEOTIDE SEQUENCE [LARGE SCALE GENOMIC DNA]</scope>
    <source>
        <strain evidence="4">HT99</strain>
    </source>
</reference>
<proteinExistence type="predicted"/>
<protein>
    <submittedName>
        <fullName evidence="5">Ankyrin repeat domain-containing protein</fullName>
    </submittedName>
    <submittedName>
        <fullName evidence="4">Ankyrin repeats (3 copies)</fullName>
    </submittedName>
</protein>
<dbReference type="SMART" id="SM00248">
    <property type="entry name" value="ANK"/>
    <property type="match status" value="3"/>
</dbReference>
<comment type="caution">
    <text evidence="4">The sequence shown here is derived from an EMBL/GenBank/DDBJ whole genome shotgun (WGS) entry which is preliminary data.</text>
</comment>
<evidence type="ECO:0000313" key="6">
    <source>
        <dbReference type="Proteomes" id="UP000051497"/>
    </source>
</evidence>
<dbReference type="PROSITE" id="PS50088">
    <property type="entry name" value="ANK_REPEAT"/>
    <property type="match status" value="2"/>
</dbReference>
<evidence type="ECO:0000313" key="5">
    <source>
        <dbReference type="EMBL" id="MCS5711681.1"/>
    </source>
</evidence>
<organism evidence="4">
    <name type="scientific">Candidatus Berkiella aquae</name>
    <dbReference type="NCBI Taxonomy" id="295108"/>
    <lineage>
        <taxon>Bacteria</taxon>
        <taxon>Pseudomonadati</taxon>
        <taxon>Pseudomonadota</taxon>
        <taxon>Gammaproteobacteria</taxon>
        <taxon>Candidatus Berkiellales</taxon>
        <taxon>Candidatus Berkiellaceae</taxon>
        <taxon>Candidatus Berkiella</taxon>
    </lineage>
</organism>
<dbReference type="GO" id="GO:0004842">
    <property type="term" value="F:ubiquitin-protein transferase activity"/>
    <property type="evidence" value="ECO:0007669"/>
    <property type="project" value="TreeGrafter"/>
</dbReference>
<dbReference type="OrthoDB" id="5654457at2"/>
<feature type="repeat" description="ANK" evidence="3">
    <location>
        <begin position="112"/>
        <end position="144"/>
    </location>
</feature>
<gene>
    <name evidence="5" type="ORF">HT99x_009560</name>
    <name evidence="4" type="ORF">HT99x_02469</name>
</gene>
<sequence length="711" mass="79253">MTDQSEIKMDLLNEWQMPLLPTVSLVIPLSELVPPNPFKKEASSPLDLTALFEHTQKNEDLFDNDEESTETDDDRLVILAKAIAEFYDNAPAMGEEVFKQGFQTGKHVIHSSSPIALHLAARNGDLAEIKKLIGQGFKVNAEDFLSSTPLHIAANYGRTEAVKLLLQYGANVHDLSYEGFSAIQLAIHKGHYSAAQVLVAQGKVNPSQISAKGETPLNMLFDAFIAKMKSHEIEAQTPKAIKEVHEMLEALETFAAHGGKYCHYVVPFVAENTKSGGTSNQFYKFPISMQLKIYSGFAPTEALREKILKLAEKIYATDKSEDAFLSAKNLLNVFPTGQLYYIKIGDGNKIIMKSDGHFKLFTTELAKNSLTAYLQKLTTEHADPVEIAAFTRLKEIYTNAHEFVSKTGQSSTIEHYLSLYEQGKTILIPSGWEGHFVTIFASQAQKVVGVGNSGERYMNIQPGISFYKTTDQLDPAFIKELAFNQNKKHFEFDKMYDYGLLEKIGSISVTEQKYGNCTWESHRDAIEGMLLIELLNLNTSPSAAKDIAHRYFQGWDHFHGQYQLNEYLNGDLVLPAKALIDIFSEVHQKTQQGQFTEHEKSYAKTILNALTSPQYTAEFKHWLQNDGSSTKGLQLKALFSGYGLDLTEKGGISGKVADTHLNEAIAQFKALHKNLETSNAQETHHADDVANYTATPTPTTLPHFEVAVEGF</sequence>
<name>A0A0Q9YI92_9GAMM</name>
<accession>A0A0Q9YI92</accession>
<dbReference type="AlphaFoldDB" id="A0A0Q9YI92"/>
<dbReference type="EMBL" id="LKAJ02000001">
    <property type="protein sequence ID" value="MCS5711681.1"/>
    <property type="molecule type" value="Genomic_DNA"/>
</dbReference>
<dbReference type="STRING" id="295108.HT99x_02469"/>
<dbReference type="InterPro" id="IPR002110">
    <property type="entry name" value="Ankyrin_rpt"/>
</dbReference>
<evidence type="ECO:0000256" key="2">
    <source>
        <dbReference type="ARBA" id="ARBA00023043"/>
    </source>
</evidence>
<reference evidence="5" key="3">
    <citation type="submission" date="2021-06" db="EMBL/GenBank/DDBJ databases">
        <title>Genomic Description and Analysis of Intracellular Bacteria, Candidatus Berkiella cookevillensis and Candidatus Berkiella aquae.</title>
        <authorList>
            <person name="Kidane D.T."/>
            <person name="Mehari Y.T."/>
            <person name="Rice F.C."/>
            <person name="Arivett B.A."/>
            <person name="Farone A.L."/>
            <person name="Berk S.G."/>
            <person name="Farone M.B."/>
        </authorList>
    </citation>
    <scope>NUCLEOTIDE SEQUENCE</scope>
    <source>
        <strain evidence="5">HT99</strain>
    </source>
</reference>
<keyword evidence="6" id="KW-1185">Reference proteome</keyword>
<feature type="repeat" description="ANK" evidence="3">
    <location>
        <begin position="145"/>
        <end position="177"/>
    </location>
</feature>
<evidence type="ECO:0000256" key="1">
    <source>
        <dbReference type="ARBA" id="ARBA00022737"/>
    </source>
</evidence>